<organism evidence="1 2">
    <name type="scientific">Octopus sinensis</name>
    <name type="common">East Asian common octopus</name>
    <dbReference type="NCBI Taxonomy" id="2607531"/>
    <lineage>
        <taxon>Eukaryota</taxon>
        <taxon>Metazoa</taxon>
        <taxon>Spiralia</taxon>
        <taxon>Lophotrochozoa</taxon>
        <taxon>Mollusca</taxon>
        <taxon>Cephalopoda</taxon>
        <taxon>Coleoidea</taxon>
        <taxon>Octopodiformes</taxon>
        <taxon>Octopoda</taxon>
        <taxon>Incirrata</taxon>
        <taxon>Octopodidae</taxon>
        <taxon>Octopus</taxon>
    </lineage>
</organism>
<protein>
    <submittedName>
        <fullName evidence="2">Uncharacterized protein LOC115215155 isoform X1</fullName>
    </submittedName>
</protein>
<evidence type="ECO:0000313" key="1">
    <source>
        <dbReference type="Proteomes" id="UP000515154"/>
    </source>
</evidence>
<dbReference type="AlphaFoldDB" id="A0A7E6F1H7"/>
<reference evidence="2" key="1">
    <citation type="submission" date="2025-08" db="UniProtKB">
        <authorList>
            <consortium name="RefSeq"/>
        </authorList>
    </citation>
    <scope>IDENTIFICATION</scope>
</reference>
<proteinExistence type="predicted"/>
<name>A0A7E6F1H7_9MOLL</name>
<sequence length="246" mass="28108">MAVKVLGCSNAQASPSQCCKRFAMLQQVPLNLCDVRPIEALVENLEDYCAAFVSCVVLQAVQRYVLVEIKQRLTSISNDTVTDKSKLDFEDLFQPLPESEWIPNDQSNHWSETSIKTMHACLDIQLIIESCQRALVSIHKSLLSGNREDMLQNNSQAFSVALKSKPQVFQHDDGFVQFWDKLNELTPDYLRTLSLNNQSLMPTADGKRRKMSSSRRVNAREYIGSLFISCLRRRPRMESRKDVKSF</sequence>
<keyword evidence="1" id="KW-1185">Reference proteome</keyword>
<accession>A0A7E6F1H7</accession>
<gene>
    <name evidence="2" type="primary">LOC115215155</name>
</gene>
<dbReference type="RefSeq" id="XP_036361388.1">
    <property type="nucleotide sequence ID" value="XM_036505495.1"/>
</dbReference>
<evidence type="ECO:0000313" key="2">
    <source>
        <dbReference type="RefSeq" id="XP_036361388.1"/>
    </source>
</evidence>
<dbReference type="Proteomes" id="UP000515154">
    <property type="component" value="Linkage group LG8"/>
</dbReference>